<dbReference type="EnsemblPlants" id="KQK16821">
    <property type="protein sequence ID" value="KQK16821"/>
    <property type="gene ID" value="BRADI_1g30820v3"/>
</dbReference>
<dbReference type="GO" id="GO:0009736">
    <property type="term" value="P:cytokinin-activated signaling pathway"/>
    <property type="evidence" value="ECO:0007669"/>
    <property type="project" value="InterPro"/>
</dbReference>
<dbReference type="PROSITE" id="PS50110">
    <property type="entry name" value="RESPONSE_REGULATORY"/>
    <property type="match status" value="1"/>
</dbReference>
<name>A0A0Q3H2J1_BRADI</name>
<evidence type="ECO:0000313" key="5">
    <source>
        <dbReference type="EnsemblPlants" id="KQK16821"/>
    </source>
</evidence>
<evidence type="ECO:0000313" key="4">
    <source>
        <dbReference type="EMBL" id="KQK16821.1"/>
    </source>
</evidence>
<evidence type="ECO:0000256" key="2">
    <source>
        <dbReference type="PROSITE-ProRule" id="PRU00169"/>
    </source>
</evidence>
<dbReference type="PANTHER" id="PTHR43874:SF7">
    <property type="entry name" value="TWO-COMPONENT RESPONSE REGULATOR ARR10"/>
    <property type="match status" value="1"/>
</dbReference>
<accession>A0A0Q3H2J1</accession>
<comment type="caution">
    <text evidence="2">Lacks conserved residue(s) required for the propagation of feature annotation.</text>
</comment>
<keyword evidence="1" id="KW-0902">Two-component regulatory system</keyword>
<evidence type="ECO:0000256" key="1">
    <source>
        <dbReference type="ARBA" id="ARBA00023012"/>
    </source>
</evidence>
<dbReference type="SUPFAM" id="SSF52172">
    <property type="entry name" value="CheY-like"/>
    <property type="match status" value="1"/>
</dbReference>
<feature type="domain" description="Response regulatory" evidence="3">
    <location>
        <begin position="12"/>
        <end position="127"/>
    </location>
</feature>
<dbReference type="OrthoDB" id="60033at2759"/>
<reference evidence="4 5" key="1">
    <citation type="journal article" date="2010" name="Nature">
        <title>Genome sequencing and analysis of the model grass Brachypodium distachyon.</title>
        <authorList>
            <consortium name="International Brachypodium Initiative"/>
        </authorList>
    </citation>
    <scope>NUCLEOTIDE SEQUENCE [LARGE SCALE GENOMIC DNA]</scope>
    <source>
        <strain evidence="4 5">Bd21</strain>
    </source>
</reference>
<dbReference type="Proteomes" id="UP000008810">
    <property type="component" value="Chromosome 1"/>
</dbReference>
<organism evidence="4">
    <name type="scientific">Brachypodium distachyon</name>
    <name type="common">Purple false brome</name>
    <name type="synonym">Trachynia distachya</name>
    <dbReference type="NCBI Taxonomy" id="15368"/>
    <lineage>
        <taxon>Eukaryota</taxon>
        <taxon>Viridiplantae</taxon>
        <taxon>Streptophyta</taxon>
        <taxon>Embryophyta</taxon>
        <taxon>Tracheophyta</taxon>
        <taxon>Spermatophyta</taxon>
        <taxon>Magnoliopsida</taxon>
        <taxon>Liliopsida</taxon>
        <taxon>Poales</taxon>
        <taxon>Poaceae</taxon>
        <taxon>BOP clade</taxon>
        <taxon>Pooideae</taxon>
        <taxon>Stipodae</taxon>
        <taxon>Brachypodieae</taxon>
        <taxon>Brachypodium</taxon>
    </lineage>
</organism>
<protein>
    <recommendedName>
        <fullName evidence="3">Response regulatory domain-containing protein</fullName>
    </recommendedName>
</protein>
<dbReference type="InParanoid" id="A0A0Q3H2J1"/>
<sequence length="570" mass="61626">MAAKKDLCRGMRVLAIDEDRVCLKTLEAKLRRCNHHVIPAKDGKTALRALGKTREPFDVVITELYVPDMDACELIRKIDGEMGIPVIVVSAYEDTMTVRKGLSSGACCYLAKPACADQLKMIWQHVLRRKNELARNHKSSGNIVADQRVQTGIAEAEQGAKCTMKNLTFASSSSKNLFVTPSIQPGTVKHGSSTLKDVLSPLPGESHRSKDFAKALSGLIVNTNQGKAFSYLDGEMVRGLNNQFTSFASASSGHIQTVLNGLQNQQVPNPMAALISNTTPLAGFNQQMAPASNTSSVEMFFNGKVAPSGTSRMSFPSLQTSNCVTPTPMVNDLSNSSAFPNIEASSFVLPTEMLNGGDAVPNIQPGNYITLDQIVNGLRSSSALPNNEANSFVLPTEMLNDADAGSNIQTGNYITLDQIVNGLRNSSALPNIEAESSVVLAQMLNGGDAVGMLPAQEGTADQQVLDGQLNNNDDFSWDYIDVDMFDQNFIEDDALLNHSIEDGGLLMNSEGDALLKSFFEDDDFLKNSIGDDDFLQNSIGDDDLLKNSTEDDALLNNFSEVDDLLNGDWF</sequence>
<gene>
    <name evidence="4" type="ORF">BRADI_1g30820v3</name>
</gene>
<dbReference type="AlphaFoldDB" id="A0A0Q3H2J1"/>
<dbReference type="PANTHER" id="PTHR43874">
    <property type="entry name" value="TWO-COMPONENT RESPONSE REGULATOR"/>
    <property type="match status" value="1"/>
</dbReference>
<dbReference type="EMBL" id="CM000880">
    <property type="protein sequence ID" value="KQK16821.1"/>
    <property type="molecule type" value="Genomic_DNA"/>
</dbReference>
<dbReference type="InterPro" id="IPR045279">
    <property type="entry name" value="ARR-like"/>
</dbReference>
<evidence type="ECO:0000259" key="3">
    <source>
        <dbReference type="PROSITE" id="PS50110"/>
    </source>
</evidence>
<proteinExistence type="predicted"/>
<dbReference type="InterPro" id="IPR001789">
    <property type="entry name" value="Sig_transdc_resp-reg_receiver"/>
</dbReference>
<reference evidence="4" key="2">
    <citation type="submission" date="2017-06" db="EMBL/GenBank/DDBJ databases">
        <title>WGS assembly of Brachypodium distachyon.</title>
        <authorList>
            <consortium name="The International Brachypodium Initiative"/>
            <person name="Lucas S."/>
            <person name="Harmon-Smith M."/>
            <person name="Lail K."/>
            <person name="Tice H."/>
            <person name="Grimwood J."/>
            <person name="Bruce D."/>
            <person name="Barry K."/>
            <person name="Shu S."/>
            <person name="Lindquist E."/>
            <person name="Wang M."/>
            <person name="Pitluck S."/>
            <person name="Vogel J.P."/>
            <person name="Garvin D.F."/>
            <person name="Mockler T.C."/>
            <person name="Schmutz J."/>
            <person name="Rokhsar D."/>
            <person name="Bevan M.W."/>
        </authorList>
    </citation>
    <scope>NUCLEOTIDE SEQUENCE</scope>
    <source>
        <strain evidence="4">Bd21</strain>
    </source>
</reference>
<reference evidence="5" key="3">
    <citation type="submission" date="2018-08" db="UniProtKB">
        <authorList>
            <consortium name="EnsemblPlants"/>
        </authorList>
    </citation>
    <scope>IDENTIFICATION</scope>
    <source>
        <strain evidence="5">cv. Bd21</strain>
    </source>
</reference>
<dbReference type="Pfam" id="PF00072">
    <property type="entry name" value="Response_reg"/>
    <property type="match status" value="1"/>
</dbReference>
<keyword evidence="6" id="KW-1185">Reference proteome</keyword>
<dbReference type="GO" id="GO:0000160">
    <property type="term" value="P:phosphorelay signal transduction system"/>
    <property type="evidence" value="ECO:0007669"/>
    <property type="project" value="UniProtKB-KW"/>
</dbReference>
<dbReference type="Gene3D" id="3.40.50.2300">
    <property type="match status" value="1"/>
</dbReference>
<dbReference type="Gramene" id="KQK16821">
    <property type="protein sequence ID" value="KQK16821"/>
    <property type="gene ID" value="BRADI_1g30820v3"/>
</dbReference>
<dbReference type="SMART" id="SM00448">
    <property type="entry name" value="REC"/>
    <property type="match status" value="1"/>
</dbReference>
<dbReference type="InterPro" id="IPR011006">
    <property type="entry name" value="CheY-like_superfamily"/>
</dbReference>
<evidence type="ECO:0000313" key="6">
    <source>
        <dbReference type="Proteomes" id="UP000008810"/>
    </source>
</evidence>